<dbReference type="GO" id="GO:0016853">
    <property type="term" value="F:isomerase activity"/>
    <property type="evidence" value="ECO:0007669"/>
    <property type="project" value="UniProtKB-KW"/>
</dbReference>
<keyword evidence="4" id="KW-1185">Reference proteome</keyword>
<keyword evidence="1 3" id="KW-0413">Isomerase</keyword>
<dbReference type="EMBL" id="VDCQ01000030">
    <property type="protein sequence ID" value="TNJ64396.1"/>
    <property type="molecule type" value="Genomic_DNA"/>
</dbReference>
<dbReference type="Gene3D" id="3.20.20.150">
    <property type="entry name" value="Divalent-metal-dependent TIM barrel enzymes"/>
    <property type="match status" value="1"/>
</dbReference>
<dbReference type="PANTHER" id="PTHR43489:SF7">
    <property type="entry name" value="3-DEHYDRO-D-GULOSIDE 4-EPIMERASE-RELATED"/>
    <property type="match status" value="1"/>
</dbReference>
<organism evidence="3 4">
    <name type="scientific">Paenibacillus hemerocallicola</name>
    <dbReference type="NCBI Taxonomy" id="1172614"/>
    <lineage>
        <taxon>Bacteria</taxon>
        <taxon>Bacillati</taxon>
        <taxon>Bacillota</taxon>
        <taxon>Bacilli</taxon>
        <taxon>Bacillales</taxon>
        <taxon>Paenibacillaceae</taxon>
        <taxon>Paenibacillus</taxon>
    </lineage>
</organism>
<dbReference type="Pfam" id="PF01261">
    <property type="entry name" value="AP_endonuc_2"/>
    <property type="match status" value="1"/>
</dbReference>
<accession>A0A5C4T6D6</accession>
<gene>
    <name evidence="3" type="ORF">FE784_20735</name>
</gene>
<protein>
    <submittedName>
        <fullName evidence="3">Sugar phosphate isomerase/epimerase</fullName>
    </submittedName>
</protein>
<dbReference type="OrthoDB" id="9814946at2"/>
<reference evidence="3 4" key="1">
    <citation type="submission" date="2019-05" db="EMBL/GenBank/DDBJ databases">
        <title>We sequenced the genome of Paenibacillus hemerocallicola KCTC 33185 for further insight into its adaptation and study the phylogeny of Paenibacillus.</title>
        <authorList>
            <person name="Narsing Rao M.P."/>
        </authorList>
    </citation>
    <scope>NUCLEOTIDE SEQUENCE [LARGE SCALE GENOMIC DNA]</scope>
    <source>
        <strain evidence="3 4">KCTC 33185</strain>
    </source>
</reference>
<dbReference type="PANTHER" id="PTHR43489">
    <property type="entry name" value="ISOMERASE"/>
    <property type="match status" value="1"/>
</dbReference>
<dbReference type="InterPro" id="IPR050417">
    <property type="entry name" value="Sugar_Epim/Isomerase"/>
</dbReference>
<comment type="caution">
    <text evidence="3">The sequence shown here is derived from an EMBL/GenBank/DDBJ whole genome shotgun (WGS) entry which is preliminary data.</text>
</comment>
<name>A0A5C4T6D6_9BACL</name>
<sequence length="320" mass="35654">MKRRFTRTVSGYGTWSGFLGIYRECPPGGIGWDIGESGRRRGHMFTYSVTQWIFGNEPMDTSLQRLQRFGYDGVELAGEPAKLDIDGLREQMKRYGLVCTSICGIYTAERDLSHHDPTRRQEAVRYVKDCVDMAERLGASVVIVVPTPVGKNGPITNRQDEWANAILSLKEAGTYAQSKNVRLAIEALNRFETYLVNTLAAAKRLAEAVNVASVGVMADLFHMNIEERDHSEAIRDIAPYLAHVHIADNTREAAGLGQTDFTDVFRTLIGIGYDGNVTMEFLPRISNPYKAAGTTGSGEIYDAYAKQSIEHIRGIVRKLR</sequence>
<evidence type="ECO:0000259" key="2">
    <source>
        <dbReference type="Pfam" id="PF01261"/>
    </source>
</evidence>
<dbReference type="InterPro" id="IPR013022">
    <property type="entry name" value="Xyl_isomerase-like_TIM-brl"/>
</dbReference>
<dbReference type="AlphaFoldDB" id="A0A5C4T6D6"/>
<evidence type="ECO:0000313" key="4">
    <source>
        <dbReference type="Proteomes" id="UP000307943"/>
    </source>
</evidence>
<dbReference type="SUPFAM" id="SSF51658">
    <property type="entry name" value="Xylose isomerase-like"/>
    <property type="match status" value="1"/>
</dbReference>
<evidence type="ECO:0000256" key="1">
    <source>
        <dbReference type="ARBA" id="ARBA00023235"/>
    </source>
</evidence>
<dbReference type="InterPro" id="IPR036237">
    <property type="entry name" value="Xyl_isomerase-like_sf"/>
</dbReference>
<dbReference type="Proteomes" id="UP000307943">
    <property type="component" value="Unassembled WGS sequence"/>
</dbReference>
<evidence type="ECO:0000313" key="3">
    <source>
        <dbReference type="EMBL" id="TNJ64396.1"/>
    </source>
</evidence>
<feature type="domain" description="Xylose isomerase-like TIM barrel" evidence="2">
    <location>
        <begin position="64"/>
        <end position="282"/>
    </location>
</feature>
<proteinExistence type="predicted"/>